<dbReference type="Proteomes" id="UP000505210">
    <property type="component" value="Chromosome"/>
</dbReference>
<feature type="domain" description="Nitroreductase" evidence="7">
    <location>
        <begin position="23"/>
        <end position="201"/>
    </location>
</feature>
<evidence type="ECO:0000313" key="8">
    <source>
        <dbReference type="EMBL" id="QKD83321.1"/>
    </source>
</evidence>
<evidence type="ECO:0000256" key="2">
    <source>
        <dbReference type="ARBA" id="ARBA00007118"/>
    </source>
</evidence>
<keyword evidence="4" id="KW-0288">FMN</keyword>
<evidence type="ECO:0000259" key="7">
    <source>
        <dbReference type="Pfam" id="PF00881"/>
    </source>
</evidence>
<sequence>MTLSADPIAPNPVAADTVLQQLQWRYATKKFDPSKTIPEPTWQVLEQSLVLAPSSFGLQPWKFLVVRNPELRRQIVDLSWGQTQVVDASHLVVFAAKVKTDAADVDHYIARMADVQQTSVENLQGFANVVKGFLDKPPYPLDLHEWAKRQTYIALGQFMTAAALLGVDTCPMEGFAPAKVDELLGLAGGEYASVVMCPAGYRAEDDKSAARPKVRYPLEEVISYID</sequence>
<keyword evidence="3" id="KW-0285">Flavoprotein</keyword>
<keyword evidence="6" id="KW-0560">Oxidoreductase</keyword>
<keyword evidence="5" id="KW-0521">NADP</keyword>
<dbReference type="RefSeq" id="WP_172356936.1">
    <property type="nucleotide sequence ID" value="NZ_CP053661.1"/>
</dbReference>
<dbReference type="CDD" id="cd02149">
    <property type="entry name" value="NfsB-like"/>
    <property type="match status" value="1"/>
</dbReference>
<organism evidence="8 9">
    <name type="scientific">Thermoleptolyngbya sichuanensis A183</name>
    <dbReference type="NCBI Taxonomy" id="2737172"/>
    <lineage>
        <taxon>Bacteria</taxon>
        <taxon>Bacillati</taxon>
        <taxon>Cyanobacteriota</taxon>
        <taxon>Cyanophyceae</taxon>
        <taxon>Oculatellales</taxon>
        <taxon>Oculatellaceae</taxon>
        <taxon>Thermoleptolyngbya</taxon>
        <taxon>Thermoleptolyngbya sichuanensis</taxon>
    </lineage>
</organism>
<gene>
    <name evidence="8" type="ORF">HPC62_14950</name>
</gene>
<proteinExistence type="inferred from homology"/>
<evidence type="ECO:0000256" key="1">
    <source>
        <dbReference type="ARBA" id="ARBA00001917"/>
    </source>
</evidence>
<keyword evidence="9" id="KW-1185">Reference proteome</keyword>
<dbReference type="Pfam" id="PF00881">
    <property type="entry name" value="Nitroreductase"/>
    <property type="match status" value="1"/>
</dbReference>
<dbReference type="SUPFAM" id="SSF55469">
    <property type="entry name" value="FMN-dependent nitroreductase-like"/>
    <property type="match status" value="1"/>
</dbReference>
<dbReference type="InterPro" id="IPR000415">
    <property type="entry name" value="Nitroreductase-like"/>
</dbReference>
<comment type="cofactor">
    <cofactor evidence="1">
        <name>FMN</name>
        <dbReference type="ChEBI" id="CHEBI:58210"/>
    </cofactor>
</comment>
<accession>A0A6M8BI29</accession>
<dbReference type="KEGG" id="theu:HPC62_14950"/>
<dbReference type="Gene3D" id="3.40.109.10">
    <property type="entry name" value="NADH Oxidase"/>
    <property type="match status" value="1"/>
</dbReference>
<comment type="similarity">
    <text evidence="2">Belongs to the nitroreductase family.</text>
</comment>
<evidence type="ECO:0000256" key="5">
    <source>
        <dbReference type="ARBA" id="ARBA00022857"/>
    </source>
</evidence>
<name>A0A6M8BI29_9CYAN</name>
<dbReference type="GO" id="GO:0016491">
    <property type="term" value="F:oxidoreductase activity"/>
    <property type="evidence" value="ECO:0007669"/>
    <property type="project" value="UniProtKB-KW"/>
</dbReference>
<dbReference type="EMBL" id="CP053661">
    <property type="protein sequence ID" value="QKD83321.1"/>
    <property type="molecule type" value="Genomic_DNA"/>
</dbReference>
<evidence type="ECO:0000256" key="3">
    <source>
        <dbReference type="ARBA" id="ARBA00022630"/>
    </source>
</evidence>
<evidence type="ECO:0000256" key="6">
    <source>
        <dbReference type="ARBA" id="ARBA00023002"/>
    </source>
</evidence>
<protein>
    <submittedName>
        <fullName evidence="8">NAD(P)H-dependent oxidoreductase</fullName>
    </submittedName>
</protein>
<dbReference type="InterPro" id="IPR033878">
    <property type="entry name" value="NfsB-like"/>
</dbReference>
<dbReference type="PANTHER" id="PTHR43673">
    <property type="entry name" value="NAD(P)H NITROREDUCTASE YDGI-RELATED"/>
    <property type="match status" value="1"/>
</dbReference>
<dbReference type="AlphaFoldDB" id="A0A6M8BI29"/>
<dbReference type="PANTHER" id="PTHR43673:SF2">
    <property type="entry name" value="NITROREDUCTASE"/>
    <property type="match status" value="1"/>
</dbReference>
<dbReference type="InterPro" id="IPR029479">
    <property type="entry name" value="Nitroreductase"/>
</dbReference>
<evidence type="ECO:0000313" key="9">
    <source>
        <dbReference type="Proteomes" id="UP000505210"/>
    </source>
</evidence>
<evidence type="ECO:0000256" key="4">
    <source>
        <dbReference type="ARBA" id="ARBA00022643"/>
    </source>
</evidence>
<reference evidence="8 9" key="1">
    <citation type="submission" date="2020-05" db="EMBL/GenBank/DDBJ databases">
        <title>Complete genome sequence of of a novel Thermoleptolyngbya strain isolated from hot springs of Ganzi, Sichuan China.</title>
        <authorList>
            <person name="Tang J."/>
            <person name="Daroch M."/>
            <person name="Li L."/>
            <person name="Waleron K."/>
            <person name="Waleron M."/>
            <person name="Waleron M."/>
        </authorList>
    </citation>
    <scope>NUCLEOTIDE SEQUENCE [LARGE SCALE GENOMIC DNA]</scope>
    <source>
        <strain evidence="8 9">PKUAC-SCTA183</strain>
    </source>
</reference>